<gene>
    <name evidence="1" type="ORF">S01H4_56938</name>
</gene>
<accession>X1E9I4</accession>
<dbReference type="EMBL" id="BART01033057">
    <property type="protein sequence ID" value="GAH17005.1"/>
    <property type="molecule type" value="Genomic_DNA"/>
</dbReference>
<proteinExistence type="predicted"/>
<reference evidence="1" key="1">
    <citation type="journal article" date="2014" name="Front. Microbiol.">
        <title>High frequency of phylogenetically diverse reductive dehalogenase-homologous genes in deep subseafloor sedimentary metagenomes.</title>
        <authorList>
            <person name="Kawai M."/>
            <person name="Futagami T."/>
            <person name="Toyoda A."/>
            <person name="Takaki Y."/>
            <person name="Nishi S."/>
            <person name="Hori S."/>
            <person name="Arai W."/>
            <person name="Tsubouchi T."/>
            <person name="Morono Y."/>
            <person name="Uchiyama I."/>
            <person name="Ito T."/>
            <person name="Fujiyama A."/>
            <person name="Inagaki F."/>
            <person name="Takami H."/>
        </authorList>
    </citation>
    <scope>NUCLEOTIDE SEQUENCE</scope>
    <source>
        <strain evidence="1">Expedition CK06-06</strain>
    </source>
</reference>
<feature type="non-terminal residue" evidence="1">
    <location>
        <position position="156"/>
    </location>
</feature>
<name>X1E9I4_9ZZZZ</name>
<protein>
    <submittedName>
        <fullName evidence="1">Uncharacterized protein</fullName>
    </submittedName>
</protein>
<dbReference type="AlphaFoldDB" id="X1E9I4"/>
<organism evidence="1">
    <name type="scientific">marine sediment metagenome</name>
    <dbReference type="NCBI Taxonomy" id="412755"/>
    <lineage>
        <taxon>unclassified sequences</taxon>
        <taxon>metagenomes</taxon>
        <taxon>ecological metagenomes</taxon>
    </lineage>
</organism>
<sequence>MLKEDPCTLIFINREHLLNAATRVFKIEILPENIQPTVNQFLKSLNSTRIPFTYQVVQTPFFEANNVRIAPNRRNQHEEFQNMRRSGVFQTRIYFSVYYDVKGVLSKPKLTHLFEKIEIFSENMVSDFSANFHHTKIELLSGNDLINAIRTIFFKR</sequence>
<evidence type="ECO:0000313" key="1">
    <source>
        <dbReference type="EMBL" id="GAH17005.1"/>
    </source>
</evidence>
<comment type="caution">
    <text evidence="1">The sequence shown here is derived from an EMBL/GenBank/DDBJ whole genome shotgun (WGS) entry which is preliminary data.</text>
</comment>